<keyword evidence="2" id="KW-1185">Reference proteome</keyword>
<dbReference type="STRING" id="1045773.SAMN05216555_101186"/>
<evidence type="ECO:0000313" key="1">
    <source>
        <dbReference type="EMBL" id="SDI16053.1"/>
    </source>
</evidence>
<sequence length="307" mass="33832">MQTYLPFPDFKQSAAALDTDRLGKQRAEVLQILRTLVIPEFGRLGHPAIRMWMGHVPALTLYGLAMIDEWESRGNPDKLRADITEFAPQAAHPDYAAKIPMPQWLGEPDLHLSHRSKLIQKDARFYGDAFAGTPAGLEFVWPEPSLDLIPEDPEEDFLWVVRSAGTGNNPEKVRTVGLPAVGKAAARSEAAAVGSPEEVGTPGAEDADIPAKPARKEPKRLVKKPTARRQRQEEIFRTLPGKTPVLIPLEDGHTLALGKLVGRPITLEDGSFGRNFELDRALDRSDLSNPALLQDPRVFFPVPDPAL</sequence>
<dbReference type="Proteomes" id="UP000182130">
    <property type="component" value="Unassembled WGS sequence"/>
</dbReference>
<name>A0A1G8IAY7_9MICC</name>
<organism evidence="1 2">
    <name type="scientific">Arthrobacter cupressi</name>
    <dbReference type="NCBI Taxonomy" id="1045773"/>
    <lineage>
        <taxon>Bacteria</taxon>
        <taxon>Bacillati</taxon>
        <taxon>Actinomycetota</taxon>
        <taxon>Actinomycetes</taxon>
        <taxon>Micrococcales</taxon>
        <taxon>Micrococcaceae</taxon>
        <taxon>Arthrobacter</taxon>
    </lineage>
</organism>
<dbReference type="InterPro" id="IPR004260">
    <property type="entry name" value="Pyr-dimer_DNA_glycosylase"/>
</dbReference>
<dbReference type="RefSeq" id="WP_074586186.1">
    <property type="nucleotide sequence ID" value="NZ_FNEI01000001.1"/>
</dbReference>
<dbReference type="AlphaFoldDB" id="A0A1G8IAY7"/>
<reference evidence="2" key="1">
    <citation type="submission" date="2016-10" db="EMBL/GenBank/DDBJ databases">
        <authorList>
            <person name="Varghese N."/>
            <person name="Submissions S."/>
        </authorList>
    </citation>
    <scope>NUCLEOTIDE SEQUENCE [LARGE SCALE GENOMIC DNA]</scope>
    <source>
        <strain evidence="2">CGMCC 1.10783</strain>
    </source>
</reference>
<protein>
    <submittedName>
        <fullName evidence="1">Uncharacterized protein</fullName>
    </submittedName>
</protein>
<dbReference type="OrthoDB" id="5513015at2"/>
<accession>A0A1G8IAY7</accession>
<dbReference type="EMBL" id="FNEI01000001">
    <property type="protein sequence ID" value="SDI16053.1"/>
    <property type="molecule type" value="Genomic_DNA"/>
</dbReference>
<gene>
    <name evidence="1" type="ORF">SAMN05216555_101186</name>
</gene>
<proteinExistence type="predicted"/>
<evidence type="ECO:0000313" key="2">
    <source>
        <dbReference type="Proteomes" id="UP000182130"/>
    </source>
</evidence>
<dbReference type="Pfam" id="PF03013">
    <property type="entry name" value="Pyr_excise"/>
    <property type="match status" value="1"/>
</dbReference>
<dbReference type="NCBIfam" id="NF038085">
    <property type="entry name" value="MSMEG_6728_fam"/>
    <property type="match status" value="1"/>
</dbReference>